<feature type="region of interest" description="Disordered" evidence="1">
    <location>
        <begin position="277"/>
        <end position="307"/>
    </location>
</feature>
<keyword evidence="3" id="KW-1185">Reference proteome</keyword>
<feature type="compositionally biased region" description="Low complexity" evidence="1">
    <location>
        <begin position="69"/>
        <end position="96"/>
    </location>
</feature>
<dbReference type="RefSeq" id="XP_013894952.1">
    <property type="nucleotide sequence ID" value="XM_014039498.1"/>
</dbReference>
<organism evidence="2 3">
    <name type="scientific">Monoraphidium neglectum</name>
    <dbReference type="NCBI Taxonomy" id="145388"/>
    <lineage>
        <taxon>Eukaryota</taxon>
        <taxon>Viridiplantae</taxon>
        <taxon>Chlorophyta</taxon>
        <taxon>core chlorophytes</taxon>
        <taxon>Chlorophyceae</taxon>
        <taxon>CS clade</taxon>
        <taxon>Sphaeropleales</taxon>
        <taxon>Selenastraceae</taxon>
        <taxon>Monoraphidium</taxon>
    </lineage>
</organism>
<dbReference type="KEGG" id="mng:MNEG_12029"/>
<sequence>MLTADAKALAQALAVAELQLRGPAMPEFRAGPVTPAHAAAAAGSTSGELAADDLLHLLSQHLPSIQHQLQARQHSQHLQQHQQSLPVEPAAPSAPMLLPPASQPQNAAAAVGLGLSANLARLLAGDQLEALLSVAAQLPPQQHQHQQRQNQHSAAQRSLLSAAAPALSAAPSLLLAAGMPAAASAHPHDDGVVALALQARLLLVQQQAQQHAQQHALEQQALELELARQRRQHIARLQLQQLEAASQLTQLGLGPLATAAPPVAAPAVNASDAAAAAGTVGGRDGSGGDDGYSTGVSVRGACVDPES</sequence>
<evidence type="ECO:0000256" key="1">
    <source>
        <dbReference type="SAM" id="MobiDB-lite"/>
    </source>
</evidence>
<dbReference type="AlphaFoldDB" id="A0A0D2J829"/>
<evidence type="ECO:0000313" key="3">
    <source>
        <dbReference type="Proteomes" id="UP000054498"/>
    </source>
</evidence>
<feature type="region of interest" description="Disordered" evidence="1">
    <location>
        <begin position="69"/>
        <end position="102"/>
    </location>
</feature>
<gene>
    <name evidence="2" type="ORF">MNEG_12029</name>
</gene>
<feature type="compositionally biased region" description="Gly residues" evidence="1">
    <location>
        <begin position="279"/>
        <end position="290"/>
    </location>
</feature>
<reference evidence="2 3" key="1">
    <citation type="journal article" date="2013" name="BMC Genomics">
        <title>Reconstruction of the lipid metabolism for the microalga Monoraphidium neglectum from its genome sequence reveals characteristics suitable for biofuel production.</title>
        <authorList>
            <person name="Bogen C."/>
            <person name="Al-Dilaimi A."/>
            <person name="Albersmeier A."/>
            <person name="Wichmann J."/>
            <person name="Grundmann M."/>
            <person name="Rupp O."/>
            <person name="Lauersen K.J."/>
            <person name="Blifernez-Klassen O."/>
            <person name="Kalinowski J."/>
            <person name="Goesmann A."/>
            <person name="Mussgnug J.H."/>
            <person name="Kruse O."/>
        </authorList>
    </citation>
    <scope>NUCLEOTIDE SEQUENCE [LARGE SCALE GENOMIC DNA]</scope>
    <source>
        <strain evidence="2 3">SAG 48.87</strain>
    </source>
</reference>
<protein>
    <submittedName>
        <fullName evidence="2">Uncharacterized protein</fullName>
    </submittedName>
</protein>
<accession>A0A0D2J829</accession>
<dbReference type="Proteomes" id="UP000054498">
    <property type="component" value="Unassembled WGS sequence"/>
</dbReference>
<dbReference type="GeneID" id="25729350"/>
<name>A0A0D2J829_9CHLO</name>
<evidence type="ECO:0000313" key="2">
    <source>
        <dbReference type="EMBL" id="KIY95932.1"/>
    </source>
</evidence>
<dbReference type="EMBL" id="KK103242">
    <property type="protein sequence ID" value="KIY95932.1"/>
    <property type="molecule type" value="Genomic_DNA"/>
</dbReference>
<proteinExistence type="predicted"/>